<dbReference type="EMBL" id="JACGXP010000006">
    <property type="protein sequence ID" value="MBA8992048.1"/>
    <property type="molecule type" value="Genomic_DNA"/>
</dbReference>
<proteinExistence type="inferred from homology"/>
<evidence type="ECO:0000256" key="1">
    <source>
        <dbReference type="ARBA" id="ARBA00006930"/>
    </source>
</evidence>
<dbReference type="PANTHER" id="PTHR32114:SF2">
    <property type="entry name" value="ABC TRANSPORTER ABCH.3"/>
    <property type="match status" value="1"/>
</dbReference>
<reference evidence="4 5" key="1">
    <citation type="submission" date="2020-07" db="EMBL/GenBank/DDBJ databases">
        <title>Above-ground endophytic microbial communities from plants in different locations in the United States.</title>
        <authorList>
            <person name="Frank C."/>
        </authorList>
    </citation>
    <scope>NUCLEOTIDE SEQUENCE [LARGE SCALE GENOMIC DNA]</scope>
    <source>
        <strain evidence="4 5">WPL5_2</strain>
    </source>
</reference>
<evidence type="ECO:0000313" key="4">
    <source>
        <dbReference type="EMBL" id="MBA8992048.1"/>
    </source>
</evidence>
<comment type="similarity">
    <text evidence="1">Belongs to the SMC family. SbcC subfamily.</text>
</comment>
<dbReference type="RefSeq" id="WP_182516969.1">
    <property type="nucleotide sequence ID" value="NZ_JACGXP010000006.1"/>
</dbReference>
<dbReference type="InterPro" id="IPR027417">
    <property type="entry name" value="P-loop_NTPase"/>
</dbReference>
<comment type="subunit">
    <text evidence="2">Heterodimer of SbcC and SbcD.</text>
</comment>
<dbReference type="SUPFAM" id="SSF52540">
    <property type="entry name" value="P-loop containing nucleoside triphosphate hydrolases"/>
    <property type="match status" value="1"/>
</dbReference>
<organism evidence="4 5">
    <name type="scientific">Curtobacterium pusillum</name>
    <dbReference type="NCBI Taxonomy" id="69373"/>
    <lineage>
        <taxon>Bacteria</taxon>
        <taxon>Bacillati</taxon>
        <taxon>Actinomycetota</taxon>
        <taxon>Actinomycetes</taxon>
        <taxon>Micrococcales</taxon>
        <taxon>Microbacteriaceae</taxon>
        <taxon>Curtobacterium</taxon>
    </lineage>
</organism>
<dbReference type="AlphaFoldDB" id="A0AAW3TC91"/>
<accession>A0AAW3TC91</accession>
<dbReference type="Pfam" id="PF12532">
    <property type="entry name" value="DUF3732"/>
    <property type="match status" value="1"/>
</dbReference>
<dbReference type="InterPro" id="IPR022205">
    <property type="entry name" value="DUF3732"/>
</dbReference>
<evidence type="ECO:0000256" key="3">
    <source>
        <dbReference type="ARBA" id="ARBA00013368"/>
    </source>
</evidence>
<dbReference type="Gene3D" id="3.40.50.300">
    <property type="entry name" value="P-loop containing nucleotide triphosphate hydrolases"/>
    <property type="match status" value="1"/>
</dbReference>
<dbReference type="PANTHER" id="PTHR32114">
    <property type="entry name" value="ABC TRANSPORTER ABCH.3"/>
    <property type="match status" value="1"/>
</dbReference>
<evidence type="ECO:0000256" key="2">
    <source>
        <dbReference type="ARBA" id="ARBA00011322"/>
    </source>
</evidence>
<comment type="caution">
    <text evidence="4">The sequence shown here is derived from an EMBL/GenBank/DDBJ whole genome shotgun (WGS) entry which is preliminary data.</text>
</comment>
<gene>
    <name evidence="4" type="ORF">FHW23_003335</name>
</gene>
<protein>
    <recommendedName>
        <fullName evidence="3">Nuclease SbcCD subunit C</fullName>
    </recommendedName>
</protein>
<name>A0AAW3TC91_9MICO</name>
<evidence type="ECO:0000313" key="5">
    <source>
        <dbReference type="Proteomes" id="UP000590225"/>
    </source>
</evidence>
<dbReference type="Proteomes" id="UP000590225">
    <property type="component" value="Unassembled WGS sequence"/>
</dbReference>
<sequence length="659" mass="72381">MQLLRVILYNEDGRTRSVNFEPGSLNVVVGNSRTGKSALLDIVDYCMGQDDAPAFPGIIGHVCAWVGTLWSVGSGSRVFVARPKPAKGKATSTLATIRFGGESLEAPALAELETTLSSDQLRDQLGALVGLNDVRVARTDEDGASMSVTLDTASVFSFQNQDEIATKSQLFHRGTDAQLRRRLVDAFPFFLGAVDGDQAQRQADLRAAEWDLRRQEAAFEAALRDGERIESDLRALLYEARAVGLIAAGPPSSDSRRLVLELLATALAKPTSEDIDTAAGERVQALREQQRRLRRELTDAMSNRTLLLEASSGATGYESAIEHQAGRLQSLQLVGDSVTDHGHCPVCQQALHGDDPVPQQLAQRLSTLREDIRHLSTATPGRQRALAESRAQIATVRDELVAVDAALETAIAADPSGGEQLGDPASRAFVRGRIDATLRGAQPVDEAALEAQRARVEQTRYRVEALRNALNDDESKELLESLVHVISDDLTDYADRLGVEHAGRSVRLDIRKLTVVADTLDGPRTLKQMGSGGNWVGYHLAAHLALHRFFVTQQRPTPRLLMLDQPSQPFSEGRQREGNTDPDAVRRVFELLRDVAAALAPEFQIVLCEHAELDDEWFREAVRESWRGEGLVPRDWADETTWAEYDSTRIEEASDRAEE</sequence>